<dbReference type="GO" id="GO:0000977">
    <property type="term" value="F:RNA polymerase II transcription regulatory region sequence-specific DNA binding"/>
    <property type="evidence" value="ECO:0007669"/>
    <property type="project" value="TreeGrafter"/>
</dbReference>
<dbReference type="Gene3D" id="3.30.160.60">
    <property type="entry name" value="Classic Zinc Finger"/>
    <property type="match status" value="7"/>
</dbReference>
<reference evidence="7" key="2">
    <citation type="submission" date="2020-11" db="EMBL/GenBank/DDBJ databases">
        <authorList>
            <person name="McCartney M.A."/>
            <person name="Auch B."/>
            <person name="Kono T."/>
            <person name="Mallez S."/>
            <person name="Becker A."/>
            <person name="Gohl D.M."/>
            <person name="Silverstein K.A.T."/>
            <person name="Koren S."/>
            <person name="Bechman K.B."/>
            <person name="Herman A."/>
            <person name="Abrahante J.E."/>
            <person name="Garbe J."/>
        </authorList>
    </citation>
    <scope>NUCLEOTIDE SEQUENCE</scope>
    <source>
        <strain evidence="7">Duluth1</strain>
        <tissue evidence="7">Whole animal</tissue>
    </source>
</reference>
<dbReference type="PROSITE" id="PS50157">
    <property type="entry name" value="ZINC_FINGER_C2H2_2"/>
    <property type="match status" value="8"/>
</dbReference>
<evidence type="ECO:0000313" key="7">
    <source>
        <dbReference type="EMBL" id="KAH3866833.1"/>
    </source>
</evidence>
<feature type="domain" description="C2H2-type" evidence="6">
    <location>
        <begin position="411"/>
        <end position="433"/>
    </location>
</feature>
<feature type="domain" description="C2H2-type" evidence="6">
    <location>
        <begin position="536"/>
        <end position="561"/>
    </location>
</feature>
<dbReference type="Proteomes" id="UP000828390">
    <property type="component" value="Unassembled WGS sequence"/>
</dbReference>
<feature type="domain" description="C2H2-type" evidence="6">
    <location>
        <begin position="293"/>
        <end position="315"/>
    </location>
</feature>
<dbReference type="OrthoDB" id="6591996at2759"/>
<reference evidence="7" key="1">
    <citation type="journal article" date="2019" name="bioRxiv">
        <title>The Genome of the Zebra Mussel, Dreissena polymorpha: A Resource for Invasive Species Research.</title>
        <authorList>
            <person name="McCartney M.A."/>
            <person name="Auch B."/>
            <person name="Kono T."/>
            <person name="Mallez S."/>
            <person name="Zhang Y."/>
            <person name="Obille A."/>
            <person name="Becker A."/>
            <person name="Abrahante J.E."/>
            <person name="Garbe J."/>
            <person name="Badalamenti J.P."/>
            <person name="Herman A."/>
            <person name="Mangelson H."/>
            <person name="Liachko I."/>
            <person name="Sullivan S."/>
            <person name="Sone E.D."/>
            <person name="Koren S."/>
            <person name="Silverstein K.A.T."/>
            <person name="Beckman K.B."/>
            <person name="Gohl D.M."/>
        </authorList>
    </citation>
    <scope>NUCLEOTIDE SEQUENCE</scope>
    <source>
        <strain evidence="7">Duluth1</strain>
        <tissue evidence="7">Whole animal</tissue>
    </source>
</reference>
<evidence type="ECO:0000256" key="2">
    <source>
        <dbReference type="ARBA" id="ARBA00022737"/>
    </source>
</evidence>
<comment type="caution">
    <text evidence="7">The sequence shown here is derived from an EMBL/GenBank/DDBJ whole genome shotgun (WGS) entry which is preliminary data.</text>
</comment>
<sequence>MALLGSLNDDVQNRIIDLFSVFEALEIHAALMVVKKSVMYEVQNCGTSAGKKFLLLNPDVGSNFLNFCASSYTAKRKDQETIVSSSLVEDCSNDTLCSGFELSDLETPAQGYIPQPDPDRTVSLFDTEKKMSADNLSNLKIEQESEPFKDLNSINMEDISHSEVSETQTAQRKKPAYPCPMKDCIQTFSTRFSVRRHVVRRHEARPCETCKETFPCRVSLDVHKDECHGKGSSSKVYDCEVCHQKCRGKFSLMTHKLRKHAPKHLTCNLCGKGFASAYFLRNHKKMSHFDKSKKCTKCDEKFTSKASFATHMKKHETMNVKKVFNCQYCDEVFELSLELRKHRRRTHYKAKHQCQVCGKCYVEKNALGRHELSHNESKSKVTYKCRYCEKILKSEYILRDHENGHTKEKKFVCDMCGTEFYNSSSLGHHRKRHIYGSAAFKKSKARCVFCQMLFDRTFTLARHLIAQHLDEALASKSPYVKQCGVCTKVFPADKLQRHISTHYDAKDHKCLVCSKAFVDKGNAYQHMVRVHKMEKYPCLVCKRVFWTSADLDHHCQMEHAQ</sequence>
<dbReference type="GO" id="GO:0000981">
    <property type="term" value="F:DNA-binding transcription factor activity, RNA polymerase II-specific"/>
    <property type="evidence" value="ECO:0007669"/>
    <property type="project" value="TreeGrafter"/>
</dbReference>
<dbReference type="InterPro" id="IPR013087">
    <property type="entry name" value="Znf_C2H2_type"/>
</dbReference>
<protein>
    <recommendedName>
        <fullName evidence="6">C2H2-type domain-containing protein</fullName>
    </recommendedName>
</protein>
<evidence type="ECO:0000256" key="4">
    <source>
        <dbReference type="ARBA" id="ARBA00022833"/>
    </source>
</evidence>
<feature type="domain" description="C2H2-type" evidence="6">
    <location>
        <begin position="352"/>
        <end position="379"/>
    </location>
</feature>
<dbReference type="InterPro" id="IPR036236">
    <property type="entry name" value="Znf_C2H2_sf"/>
</dbReference>
<evidence type="ECO:0000256" key="1">
    <source>
        <dbReference type="ARBA" id="ARBA00022723"/>
    </source>
</evidence>
<keyword evidence="8" id="KW-1185">Reference proteome</keyword>
<keyword evidence="3 5" id="KW-0863">Zinc-finger</keyword>
<feature type="domain" description="C2H2-type" evidence="6">
    <location>
        <begin position="265"/>
        <end position="293"/>
    </location>
</feature>
<keyword evidence="4" id="KW-0862">Zinc</keyword>
<evidence type="ECO:0000259" key="6">
    <source>
        <dbReference type="PROSITE" id="PS50157"/>
    </source>
</evidence>
<evidence type="ECO:0000256" key="3">
    <source>
        <dbReference type="ARBA" id="ARBA00022771"/>
    </source>
</evidence>
<name>A0A9D4RGP4_DREPO</name>
<feature type="domain" description="C2H2-type" evidence="6">
    <location>
        <begin position="508"/>
        <end position="536"/>
    </location>
</feature>
<dbReference type="SMART" id="SM00355">
    <property type="entry name" value="ZnF_C2H2"/>
    <property type="match status" value="13"/>
</dbReference>
<dbReference type="AlphaFoldDB" id="A0A9D4RGP4"/>
<keyword evidence="1" id="KW-0479">Metal-binding</keyword>
<organism evidence="7 8">
    <name type="scientific">Dreissena polymorpha</name>
    <name type="common">Zebra mussel</name>
    <name type="synonym">Mytilus polymorpha</name>
    <dbReference type="NCBI Taxonomy" id="45954"/>
    <lineage>
        <taxon>Eukaryota</taxon>
        <taxon>Metazoa</taxon>
        <taxon>Spiralia</taxon>
        <taxon>Lophotrochozoa</taxon>
        <taxon>Mollusca</taxon>
        <taxon>Bivalvia</taxon>
        <taxon>Autobranchia</taxon>
        <taxon>Heteroconchia</taxon>
        <taxon>Euheterodonta</taxon>
        <taxon>Imparidentia</taxon>
        <taxon>Neoheterodontei</taxon>
        <taxon>Myida</taxon>
        <taxon>Dreissenoidea</taxon>
        <taxon>Dreissenidae</taxon>
        <taxon>Dreissena</taxon>
    </lineage>
</organism>
<dbReference type="PROSITE" id="PS00028">
    <property type="entry name" value="ZINC_FINGER_C2H2_1"/>
    <property type="match status" value="11"/>
</dbReference>
<gene>
    <name evidence="7" type="ORF">DPMN_029956</name>
</gene>
<evidence type="ECO:0000313" key="8">
    <source>
        <dbReference type="Proteomes" id="UP000828390"/>
    </source>
</evidence>
<dbReference type="EMBL" id="JAIWYP010000002">
    <property type="protein sequence ID" value="KAH3866833.1"/>
    <property type="molecule type" value="Genomic_DNA"/>
</dbReference>
<accession>A0A9D4RGP4</accession>
<dbReference type="GO" id="GO:0008270">
    <property type="term" value="F:zinc ion binding"/>
    <property type="evidence" value="ECO:0007669"/>
    <property type="project" value="UniProtKB-KW"/>
</dbReference>
<dbReference type="SUPFAM" id="SSF57667">
    <property type="entry name" value="beta-beta-alpha zinc fingers"/>
    <property type="match status" value="4"/>
</dbReference>
<dbReference type="PANTHER" id="PTHR24379">
    <property type="entry name" value="KRAB AND ZINC FINGER DOMAIN-CONTAINING"/>
    <property type="match status" value="1"/>
</dbReference>
<dbReference type="Pfam" id="PF00096">
    <property type="entry name" value="zf-C2H2"/>
    <property type="match status" value="4"/>
</dbReference>
<feature type="domain" description="C2H2-type" evidence="6">
    <location>
        <begin position="383"/>
        <end position="410"/>
    </location>
</feature>
<evidence type="ECO:0000256" key="5">
    <source>
        <dbReference type="PROSITE-ProRule" id="PRU00042"/>
    </source>
</evidence>
<keyword evidence="2" id="KW-0677">Repeat</keyword>
<feature type="domain" description="C2H2-type" evidence="6">
    <location>
        <begin position="324"/>
        <end position="352"/>
    </location>
</feature>
<proteinExistence type="predicted"/>
<dbReference type="PANTHER" id="PTHR24379:SF127">
    <property type="entry name" value="BLOODY FINGERS-RELATED"/>
    <property type="match status" value="1"/>
</dbReference>
<dbReference type="GO" id="GO:0005634">
    <property type="term" value="C:nucleus"/>
    <property type="evidence" value="ECO:0007669"/>
    <property type="project" value="TreeGrafter"/>
</dbReference>